<dbReference type="InterPro" id="IPR052022">
    <property type="entry name" value="26kDa_periplasmic_antigen"/>
</dbReference>
<reference evidence="2 3" key="1">
    <citation type="journal article" date="2014" name="PLoS Genet.">
        <title>Phylogenetically driven sequencing of extremely halophilic archaea reveals strategies for static and dynamic osmo-response.</title>
        <authorList>
            <person name="Becker E.A."/>
            <person name="Seitzer P.M."/>
            <person name="Tritt A."/>
            <person name="Larsen D."/>
            <person name="Krusor M."/>
            <person name="Yao A.I."/>
            <person name="Wu D."/>
            <person name="Madern D."/>
            <person name="Eisen J.A."/>
            <person name="Darling A.E."/>
            <person name="Facciotti M.T."/>
        </authorList>
    </citation>
    <scope>NUCLEOTIDE SEQUENCE [LARGE SCALE GENOMIC DNA]</scope>
    <source>
        <strain evidence="2 3">GA33</strain>
    </source>
</reference>
<dbReference type="Pfam" id="PF04402">
    <property type="entry name" value="SIMPL"/>
    <property type="match status" value="1"/>
</dbReference>
<gene>
    <name evidence="2" type="ORF">C496_06347</name>
</gene>
<dbReference type="EMBL" id="AOHW01000022">
    <property type="protein sequence ID" value="ELY42932.1"/>
    <property type="molecule type" value="Genomic_DNA"/>
</dbReference>
<dbReference type="PANTHER" id="PTHR34387:SF2">
    <property type="entry name" value="SLR1258 PROTEIN"/>
    <property type="match status" value="1"/>
</dbReference>
<feature type="compositionally biased region" description="Polar residues" evidence="1">
    <location>
        <begin position="28"/>
        <end position="49"/>
    </location>
</feature>
<dbReference type="eggNOG" id="arCOG04715">
    <property type="taxonomic scope" value="Archaea"/>
</dbReference>
<proteinExistence type="predicted"/>
<sequence length="250" mass="26397">MRTDMDRRQFLAASSVGVAAAMAGCTGSALSSDENDQAASSDTTENEISVSADGEVEAEPDRATVSVGIEASGDTADEVRDELASRSDPLRETFDDLGIADENVEEGRYRVHPERDGDGFEGSRSFHLTVDDVEQVGVVIDESIDAGADDIGRVNFGLREETREGLRNDALDEALANADSEAEHIATNRGVEITGTNSVTTNDVSYGTTRYAADEVAETDDVAPPETEFDAGPVSVSASVTVTYGFEDAA</sequence>
<dbReference type="PROSITE" id="PS51318">
    <property type="entry name" value="TAT"/>
    <property type="match status" value="1"/>
</dbReference>
<feature type="compositionally biased region" description="Basic and acidic residues" evidence="1">
    <location>
        <begin position="77"/>
        <end position="93"/>
    </location>
</feature>
<feature type="region of interest" description="Disordered" evidence="1">
    <location>
        <begin position="28"/>
        <end position="93"/>
    </location>
</feature>
<dbReference type="AlphaFoldDB" id="L9W0S6"/>
<keyword evidence="3" id="KW-1185">Reference proteome</keyword>
<evidence type="ECO:0000313" key="3">
    <source>
        <dbReference type="Proteomes" id="UP000011599"/>
    </source>
</evidence>
<dbReference type="GO" id="GO:0006974">
    <property type="term" value="P:DNA damage response"/>
    <property type="evidence" value="ECO:0007669"/>
    <property type="project" value="TreeGrafter"/>
</dbReference>
<dbReference type="Gene3D" id="3.30.110.170">
    <property type="entry name" value="Protein of unknown function (DUF541), domain 1"/>
    <property type="match status" value="1"/>
</dbReference>
<evidence type="ECO:0000256" key="1">
    <source>
        <dbReference type="SAM" id="MobiDB-lite"/>
    </source>
</evidence>
<dbReference type="PATRIC" id="fig|1114856.3.peg.1324"/>
<protein>
    <recommendedName>
        <fullName evidence="4">SIMPL domain-containing protein</fullName>
    </recommendedName>
</protein>
<accession>L9W0S6</accession>
<name>L9W0S6_9EURY</name>
<dbReference type="Gene3D" id="3.30.70.2970">
    <property type="entry name" value="Protein of unknown function (DUF541), domain 2"/>
    <property type="match status" value="1"/>
</dbReference>
<evidence type="ECO:0000313" key="2">
    <source>
        <dbReference type="EMBL" id="ELY42932.1"/>
    </source>
</evidence>
<organism evidence="2 3">
    <name type="scientific">Natronorubrum tibetense GA33</name>
    <dbReference type="NCBI Taxonomy" id="1114856"/>
    <lineage>
        <taxon>Archaea</taxon>
        <taxon>Methanobacteriati</taxon>
        <taxon>Methanobacteriota</taxon>
        <taxon>Stenosarchaea group</taxon>
        <taxon>Halobacteria</taxon>
        <taxon>Halobacteriales</taxon>
        <taxon>Natrialbaceae</taxon>
        <taxon>Natronorubrum</taxon>
    </lineage>
</organism>
<dbReference type="PANTHER" id="PTHR34387">
    <property type="entry name" value="SLR1258 PROTEIN"/>
    <property type="match status" value="1"/>
</dbReference>
<dbReference type="InterPro" id="IPR007497">
    <property type="entry name" value="SIMPL/DUF541"/>
</dbReference>
<comment type="caution">
    <text evidence="2">The sequence shown here is derived from an EMBL/GenBank/DDBJ whole genome shotgun (WGS) entry which is preliminary data.</text>
</comment>
<dbReference type="InterPro" id="IPR006311">
    <property type="entry name" value="TAT_signal"/>
</dbReference>
<evidence type="ECO:0008006" key="4">
    <source>
        <dbReference type="Google" id="ProtNLM"/>
    </source>
</evidence>
<dbReference type="PROSITE" id="PS51257">
    <property type="entry name" value="PROKAR_LIPOPROTEIN"/>
    <property type="match status" value="1"/>
</dbReference>
<dbReference type="Proteomes" id="UP000011599">
    <property type="component" value="Unassembled WGS sequence"/>
</dbReference>